<sequence length="78" mass="8726">MNLINLLLIPAIPLTVFLILGIFSHKIKPAVSGVVGVAGLATSTLLSYYTAWQYFFVQGKLDGVYQTFVEKITWMRFT</sequence>
<gene>
    <name evidence="2" type="ORF">ENO10_05035</name>
</gene>
<reference evidence="2" key="1">
    <citation type="journal article" date="2020" name="mSystems">
        <title>Genome- and Community-Level Interaction Insights into Carbon Utilization and Element Cycling Functions of Hydrothermarchaeota in Hydrothermal Sediment.</title>
        <authorList>
            <person name="Zhou Z."/>
            <person name="Liu Y."/>
            <person name="Xu W."/>
            <person name="Pan J."/>
            <person name="Luo Z.H."/>
            <person name="Li M."/>
        </authorList>
    </citation>
    <scope>NUCLEOTIDE SEQUENCE [LARGE SCALE GENOMIC DNA]</scope>
    <source>
        <strain evidence="2">SpSt-1235</strain>
    </source>
</reference>
<proteinExistence type="predicted"/>
<keyword evidence="1" id="KW-0472">Membrane</keyword>
<dbReference type="AlphaFoldDB" id="A0A7C2M0R4"/>
<dbReference type="Proteomes" id="UP000885753">
    <property type="component" value="Unassembled WGS sequence"/>
</dbReference>
<evidence type="ECO:0000256" key="1">
    <source>
        <dbReference type="SAM" id="Phobius"/>
    </source>
</evidence>
<organism evidence="2">
    <name type="scientific">Salinimicrobium catena</name>
    <dbReference type="NCBI Taxonomy" id="390640"/>
    <lineage>
        <taxon>Bacteria</taxon>
        <taxon>Pseudomonadati</taxon>
        <taxon>Bacteroidota</taxon>
        <taxon>Flavobacteriia</taxon>
        <taxon>Flavobacteriales</taxon>
        <taxon>Flavobacteriaceae</taxon>
        <taxon>Salinimicrobium</taxon>
    </lineage>
</organism>
<feature type="non-terminal residue" evidence="2">
    <location>
        <position position="78"/>
    </location>
</feature>
<feature type="transmembrane region" description="Helical" evidence="1">
    <location>
        <begin position="6"/>
        <end position="23"/>
    </location>
</feature>
<keyword evidence="1" id="KW-1133">Transmembrane helix</keyword>
<dbReference type="EMBL" id="DSEE01000373">
    <property type="protein sequence ID" value="HER40566.1"/>
    <property type="molecule type" value="Genomic_DNA"/>
</dbReference>
<protein>
    <submittedName>
        <fullName evidence="2">NADH-quinone oxidoreductase subunit L</fullName>
    </submittedName>
</protein>
<name>A0A7C2M0R4_9FLAO</name>
<accession>A0A7C2M0R4</accession>
<keyword evidence="1" id="KW-0812">Transmembrane</keyword>
<comment type="caution">
    <text evidence="2">The sequence shown here is derived from an EMBL/GenBank/DDBJ whole genome shotgun (WGS) entry which is preliminary data.</text>
</comment>
<evidence type="ECO:0000313" key="2">
    <source>
        <dbReference type="EMBL" id="HER40566.1"/>
    </source>
</evidence>
<feature type="transmembrane region" description="Helical" evidence="1">
    <location>
        <begin position="30"/>
        <end position="51"/>
    </location>
</feature>